<keyword evidence="2" id="KW-1133">Transmembrane helix</keyword>
<name>A0A6H9UPU1_9ACTN</name>
<reference evidence="3 4" key="1">
    <citation type="submission" date="2019-09" db="EMBL/GenBank/DDBJ databases">
        <title>Screening of Novel Bioactive Compounds from Soil-Associated.</title>
        <authorList>
            <person name="Zhao S."/>
        </authorList>
    </citation>
    <scope>NUCLEOTIDE SEQUENCE [LARGE SCALE GENOMIC DNA]</scope>
    <source>
        <strain evidence="3 4">HIT-DPA4</strain>
    </source>
</reference>
<proteinExistence type="predicted"/>
<organism evidence="3 4">
    <name type="scientific">Streptomyces luteolifulvus</name>
    <dbReference type="NCBI Taxonomy" id="2615112"/>
    <lineage>
        <taxon>Bacteria</taxon>
        <taxon>Bacillati</taxon>
        <taxon>Actinomycetota</taxon>
        <taxon>Actinomycetes</taxon>
        <taxon>Kitasatosporales</taxon>
        <taxon>Streptomycetaceae</taxon>
        <taxon>Streptomyces</taxon>
    </lineage>
</organism>
<evidence type="ECO:0000313" key="3">
    <source>
        <dbReference type="EMBL" id="KAB1139970.1"/>
    </source>
</evidence>
<comment type="caution">
    <text evidence="3">The sequence shown here is derived from an EMBL/GenBank/DDBJ whole genome shotgun (WGS) entry which is preliminary data.</text>
</comment>
<dbReference type="EMBL" id="VZRB01000049">
    <property type="protein sequence ID" value="KAB1139970.1"/>
    <property type="molecule type" value="Genomic_DNA"/>
</dbReference>
<gene>
    <name evidence="3" type="ORF">F7R91_37945</name>
</gene>
<sequence length="74" mass="7496">MSTISLAILGCLMLLIPGARLADLIVKAITEMVLGAVVVALIMALILHGTGSTGHGPASPDPVPSYSLTQPDSD</sequence>
<dbReference type="Proteomes" id="UP000442707">
    <property type="component" value="Unassembled WGS sequence"/>
</dbReference>
<evidence type="ECO:0000256" key="1">
    <source>
        <dbReference type="SAM" id="MobiDB-lite"/>
    </source>
</evidence>
<accession>A0A6H9UPU1</accession>
<feature type="transmembrane region" description="Helical" evidence="2">
    <location>
        <begin position="32"/>
        <end position="50"/>
    </location>
</feature>
<keyword evidence="2" id="KW-0472">Membrane</keyword>
<dbReference type="RefSeq" id="WP_150957867.1">
    <property type="nucleotide sequence ID" value="NZ_VZRB01000049.1"/>
</dbReference>
<protein>
    <submittedName>
        <fullName evidence="3">Uncharacterized protein</fullName>
    </submittedName>
</protein>
<keyword evidence="4" id="KW-1185">Reference proteome</keyword>
<dbReference type="AlphaFoldDB" id="A0A6H9UPU1"/>
<keyword evidence="2" id="KW-0812">Transmembrane</keyword>
<feature type="region of interest" description="Disordered" evidence="1">
    <location>
        <begin position="51"/>
        <end position="74"/>
    </location>
</feature>
<evidence type="ECO:0000256" key="2">
    <source>
        <dbReference type="SAM" id="Phobius"/>
    </source>
</evidence>
<evidence type="ECO:0000313" key="4">
    <source>
        <dbReference type="Proteomes" id="UP000442707"/>
    </source>
</evidence>